<dbReference type="InterPro" id="IPR042099">
    <property type="entry name" value="ANL_N_sf"/>
</dbReference>
<dbReference type="Gene3D" id="3.30.300.30">
    <property type="match status" value="1"/>
</dbReference>
<evidence type="ECO:0000313" key="14">
    <source>
        <dbReference type="EMBL" id="ALX87677.1"/>
    </source>
</evidence>
<feature type="active site" description="Proton acceptor; for dehydratase activity" evidence="8">
    <location>
        <position position="1514"/>
    </location>
</feature>
<dbReference type="InterPro" id="IPR016035">
    <property type="entry name" value="Acyl_Trfase/lysoPLipase"/>
</dbReference>
<organism evidence="13 15">
    <name type="scientific">Haliangium ochraceum (strain DSM 14365 / JCM 11303 / SMP-2)</name>
    <dbReference type="NCBI Taxonomy" id="502025"/>
    <lineage>
        <taxon>Bacteria</taxon>
        <taxon>Pseudomonadati</taxon>
        <taxon>Myxococcota</taxon>
        <taxon>Polyangia</taxon>
        <taxon>Haliangiales</taxon>
        <taxon>Kofleriaceae</taxon>
        <taxon>Haliangium</taxon>
    </lineage>
</organism>
<dbReference type="InterPro" id="IPR049900">
    <property type="entry name" value="PKS_mFAS_DH"/>
</dbReference>
<dbReference type="Pfam" id="PF00550">
    <property type="entry name" value="PP-binding"/>
    <property type="match status" value="3"/>
</dbReference>
<dbReference type="Pfam" id="PF00109">
    <property type="entry name" value="ketoacyl-synt"/>
    <property type="match status" value="2"/>
</dbReference>
<dbReference type="SUPFAM" id="SSF52777">
    <property type="entry name" value="CoA-dependent acyltransferases"/>
    <property type="match status" value="2"/>
</dbReference>
<dbReference type="InterPro" id="IPR020807">
    <property type="entry name" value="PKS_DH"/>
</dbReference>
<dbReference type="Pfam" id="PF08659">
    <property type="entry name" value="KR"/>
    <property type="match status" value="2"/>
</dbReference>
<dbReference type="InterPro" id="IPR049551">
    <property type="entry name" value="PKS_DH_C"/>
</dbReference>
<name>D0LN43_HALO1</name>
<evidence type="ECO:0000259" key="11">
    <source>
        <dbReference type="PROSITE" id="PS52004"/>
    </source>
</evidence>
<dbReference type="EMBL" id="KU516823">
    <property type="protein sequence ID" value="ALX87677.1"/>
    <property type="molecule type" value="Genomic_DNA"/>
</dbReference>
<dbReference type="SMART" id="SM00823">
    <property type="entry name" value="PKS_PP"/>
    <property type="match status" value="3"/>
</dbReference>
<feature type="region of interest" description="Disordered" evidence="9">
    <location>
        <begin position="4131"/>
        <end position="4166"/>
    </location>
</feature>
<dbReference type="Pfam" id="PF21089">
    <property type="entry name" value="PKS_DH_N"/>
    <property type="match status" value="2"/>
</dbReference>
<proteinExistence type="inferred from homology"/>
<dbReference type="InterPro" id="IPR016039">
    <property type="entry name" value="Thiolase-like"/>
</dbReference>
<evidence type="ECO:0000313" key="13">
    <source>
        <dbReference type="EMBL" id="ACY13414.1"/>
    </source>
</evidence>
<sequence>MPHASPPRDVVLETSAAQRRIWTLEQRSSGGGYNVCFAISLPVGTSEQAVRDALRALMARHRSLRSTVRLVAGTLRMVPEEPEPSLDVVDLPEQALAEQYTRMATRRLDLAVDRPLQSVLIRHPDGLRLVVLDHHVRIDGTTLPILCRELCLLIRGDELPPLDLDYQDYVEAEAQWLASPEAQASRDWWRAHLEGLPASAYPGDRPRRGAPSGRGALVRVDLPSEESRSLVRLARERGCTPFRALVACTQALLLRSTGVEELPVGITTHGRWDKRWRPLAGMFTNPLLLRLPVSADDSLASLLGRCQGAMDEALAHARLPYDEVARVARDAWGISEPFAVMLGSQVAPHAMDLPEGFAVELHALDTGAPGSSRMDLKLSSAPLEDGSLRLEWELDTDILREQTVHSLGENLVRLVRAGLATPERPIGSLDLLSANERRSVRALATNDDTPRPLGAVLDQVSAWPAESLAISAGEERMSYGELVAHARRVGGALAARGVGPGEVVGLLLHRRPAAIATMLGVMAAGAAWLPIEPDLPAQRIAQMTAEADARFVIADEDLRHLLPDGVEALAPSLAAEPLSECRGAPSDPAYLLYTSGSTGRPKGVLVPRSALRHLLAYAGELFGMKPGVTVAALATWSFDIALAELLLPLVHGASVRLLDRSLALDPPALGAALQRVDVAQATPTTWALLVRRGWRPEAPLTLSSTGEALPPDLARALCRDGVRLLNLYGPTETTVWASGSVVDPERLDIGRPVPGLRCLVLDREGQVVPPGVMGELHIGGPSLALGYLKRPELTAERFIADPETPSERLYRSGDLARMSADGRIECLGRIDEQLKIRGHRIEPGEIEAALREHPAVSEAAVAPLRDPEGGDRLVAVYVCRGADPGERALRDSLAARLPKWMVPARMSAVALLPRTSSGKVDRNAIVSLFAQVSVQRAADAGLVSRIADTFARVLGVASVESERSFFEQGGTSMQLVVARERLTEMGLEVTVADLFDHPSPERLAAYLGGSRAAIREVREQIEPVAIVGLACRFPGGVTDSASFLSLLDQGRDAITEIPLSRWDADALYDPEPGRPGRLPTRWGGFLEDVEYFDPGAFGLSPREARAMDPQHRLLLELGQEAVLAAGYQPAEFAGREVGVYVGLCGTDYQGRAVQRPTLDAIDPHAATGSAHSVAAGRVAHIFDLRGPAVVVDTACSSSLVAVHLAVSALRAGECEAALVGGANVVLSPRWGAGFASLGFLSPSGRCSAFGAEADGYVRSEGAGMLLLKPLSAALADGDTVHAVIRGTAINHDGRAASLTAPSGLAQQSVIRSCLERAGLEPGDIDVVEAHGTGTELGDPIEVQALATALGEGREHPLLVGSVKSNLGHCEGAAGVAGMIKAVLAVREGRVFRTLHVDSLNPHVPWQQMPLEVAGEARAWPETGRPRRAGVSAFGFSGTNAHVILEQAPNQDASALRAALPATAYARRRLWLDEPIDGHGVIEHPMLRSRQTLADGREIFEGRVSLALFPELGDHRVRQDAVLPATWLMELGRAAGAEVLGSATITLSEIGLFAPVVIPERGTLRLQVLLEPLADAQLGWILASRREVGEDGWTRHAAGRLERGLVEIAEGPQVPADASDMDAVYARLGEFGVDYGPAFRALLGLALHEQGLVAALGASEPRPGTSDPVRMDAALQALAWHRISGPDARLVLPFGIERVTLGPGAPTLATVQTEGERADIDAFADDGRLVARIRGLTLRALEGTSPQGLSGLIWRTSERTLASRPLSGRWWVVGGPAALADAPGVEWVPAAAPFADLPAPDGVIRFQDPAQPSGEALTESLALVRALLELARPPRTLWLTRAGAGAEPTNETSAALWGLVRVLRQEHPELEPELIDGLERPQLEALETLDELALSTPERVMQDGQRLLPALTRVSSEPAAISGRWLITGASGGLGQALAQHLVARGAEELVLVSRTAPPAELLDTLPATFIVADVSEPGALEAVLLRAGALDGVVHAAGQLSDGVLLQLDAAAFATVSGPKLAAARQLAEALPLPTRLVLFSSVSAWLGAAGQAAYAAANAGLEAIAGARRARGGEAIAIAWGPWAEVGMAARASGRDRARSARMGLEPLATGRALALFDRALGVDAASVGAFSLNEETLRRALGAERVPAWLTQRAEDSATLVLPETGRAHAIREALKEQIAQVLALSADDELDWSRPFQDLGLDSLMAVELRDRLGRWCGQRLPATLLFDRPQLEELVAWLDETLPGGEAAAVEVNIAPIVHDEPIAIIGMGCRYPGGVVDPESFWELLEGQVDAVTPVPADRWDRDAWHDPDPASVGHTITREGGFVDGVFDFDPAFFGISPREARQMDPQQRVVMEVSWNALVDAGLRPEEMRGSNTGVYLGYMNHDYFLLHGTHTDEMDGHFLIGNSGAVVSGRVAYHFGFHGPALTLDTACSSALVAAHLGAKALRGGECDVALVGGVALVLQPNVAVEFSRLRAMSPENRCRSFAASANGVGWSEGCGMLVLKRLSDAERDGDRVLGVLRGSAVNQDGRSNGLTAPNGPAQEDVLRRALRDGGLASHEVDYVEAHGTGTALGDPIEANALGRVMGQGRSDGEVLYIGSVKSNLAHTQAAAGAAGVMKVLLGMERDTLPAQIHFDAPSPHIPWDALPLKVVDEPLPWSRGERARVAGVSSFGVSGTNAHVLIEEPPERVPTDHAALEPPLLLPLSAHSAAALARMAADIAALIRAGRVPLRDILFTTCRRRFRLNERLVALGGDAEALAEALEAFAKGQNHPGIVRGAVTHERPRPVFVFPGQGAQWAGMARELYAREPAFRDALKACDRAIRDEAEWSLIAWLHGEGEAERIDRIQPALFAVMVSLAGLWRDWGYEPAEVVGHSQGEVAAAYVAGALSLEDAVAIIVRRSAMLRTLSGRGAMMVVELTADKAAERIESVRDRVAVAVVNGPRSVVLSGDVEALETLGAELEAEGVYQRFVKVDVASHSPQMDPIRAKLLGALSEIAPQRGTTPIRSTVSTRTISGEEMDADYWWSNLRRPVRFGAVVEAMAQERDILFLEISAHPLLRPAVEEQAPGRAVSSLRREQPERETLLRAVAEMQVRGLEPDWGKLSPAGELARLPVYPWQRETLRVDWGSMDTPGSMQRAGTETGHPFLGQSFEPATGTGWRYWTSHLSTRSHPWLADHKVGDAVLLPGAAYVDIALALGEAPMSLRSLRFEEAMVLDEAGRTVQVALDRDNRFTISSRSAEGTWVHHARGQLADAPGGASEPGFDESAVAPAEVAALYQRLAAVGLHYGPVFQGIAGLLTGDGVAVSELELPQRVRGRRGWQIHPALLDAALQTLAAAVPAENQPKGPVVPIGVASVTLHRPVPERVRVYADWRLGEQPGTSAGDLWLVDLDGQPVAELRGLEAKEIGVGGDSDRTLEADSWLANVWVPAAEPDAPAHASRWLLVGDGDGLRDRLAESLRSHGHTLVAEGEPHDEIVWLEALDADRDGPEAARVACVTLMERVQRLVQESEHTPRLWLVTRGACEAQGCLVDPAHAAVFGFARSLAAEHAELRPGRIDLDPGLAPVAQAAELTRALLAGDDEDETALRGGARFVGRLQRRLPGQALGRRERVAGAFEIQDGQARALELGAIPAGALRVRFDALGVDGGAGAIIGLGDGVEGFELEQRVMLSEPGLGQVSHWTGPASAVAALPSGWSATRAVCWGLPLMASARQLARSGDDEPDRWLPLTLAALPRDLPEPELPVLGQQPSASAWRIDGASLTQRVPAHSGFSDNATWLISGGLGGLGLSLAEGLVSWGVRAVALLGRSGVRTQHQRQAIERMRAAGARVRVLEADVSQQASLEAALATLHDLPPLRGVVHVAGVIDDGMIAGQSAERLAAVFAPKVSGAWNLHRATAACELDHFVIYSSGASLLGSPGQSSYAAANGFVDGLAWARRSAGLPALSINWGAFSDVGLAAAEAHRGERLASKGLRNLTPEEGLRLVRSLLATDVVQVGALPFDIARWLESLPQLASSSRFAELVSSEDVDAGPAVEDLAALLASSVSARRVALCEDYVRRQLAQVIGIAEDQLPLRRPLTEMGLDSLTGLELRNRLEAGVGKKLSATLAWSYPTIEALAGHLLEQLASQPEAAAQPAPEPEPEQATAAPDLDALESELKDLDESDLAALLDDELDDLEGRI</sequence>
<dbReference type="Pfam" id="PF14765">
    <property type="entry name" value="PS-DH"/>
    <property type="match status" value="2"/>
</dbReference>
<dbReference type="InterPro" id="IPR013968">
    <property type="entry name" value="PKS_KR"/>
</dbReference>
<dbReference type="Gene3D" id="3.40.50.720">
    <property type="entry name" value="NAD(P)-binding Rossmann-like Domain"/>
    <property type="match status" value="3"/>
</dbReference>
<feature type="region of interest" description="C-terminal hotdog fold" evidence="8">
    <location>
        <begin position="3273"/>
        <end position="3417"/>
    </location>
</feature>
<dbReference type="eggNOG" id="COG1028">
    <property type="taxonomic scope" value="Bacteria"/>
</dbReference>
<reference evidence="13 15" key="1">
    <citation type="journal article" date="2010" name="Stand. Genomic Sci.">
        <title>Complete genome sequence of Haliangium ochraceum type strain (SMP-2).</title>
        <authorList>
            <consortium name="US DOE Joint Genome Institute (JGI-PGF)"/>
            <person name="Ivanova N."/>
            <person name="Daum C."/>
            <person name="Lang E."/>
            <person name="Abt B."/>
            <person name="Kopitz M."/>
            <person name="Saunders E."/>
            <person name="Lapidus A."/>
            <person name="Lucas S."/>
            <person name="Glavina Del Rio T."/>
            <person name="Nolan M."/>
            <person name="Tice H."/>
            <person name="Copeland A."/>
            <person name="Cheng J.F."/>
            <person name="Chen F."/>
            <person name="Bruce D."/>
            <person name="Goodwin L."/>
            <person name="Pitluck S."/>
            <person name="Mavromatis K."/>
            <person name="Pati A."/>
            <person name="Mikhailova N."/>
            <person name="Chen A."/>
            <person name="Palaniappan K."/>
            <person name="Land M."/>
            <person name="Hauser L."/>
            <person name="Chang Y.J."/>
            <person name="Jeffries C.D."/>
            <person name="Detter J.C."/>
            <person name="Brettin T."/>
            <person name="Rohde M."/>
            <person name="Goker M."/>
            <person name="Bristow J."/>
            <person name="Markowitz V."/>
            <person name="Eisen J.A."/>
            <person name="Hugenholtz P."/>
            <person name="Kyrpides N.C."/>
            <person name="Klenk H.P."/>
        </authorList>
    </citation>
    <scope>NUCLEOTIDE SEQUENCE [LARGE SCALE GENOMIC DNA]</scope>
    <source>
        <strain evidence="13">DSM 14365</strain>
        <strain evidence="15">DSM 14365 / CIP 107738 / JCM 11303 / AJ 13395 / SMP-2</strain>
    </source>
</reference>
<dbReference type="InterPro" id="IPR057326">
    <property type="entry name" value="KR_dom"/>
</dbReference>
<dbReference type="CDD" id="cd08955">
    <property type="entry name" value="KR_2_FAS_SDR_x"/>
    <property type="match status" value="1"/>
</dbReference>
<dbReference type="SMART" id="SM01294">
    <property type="entry name" value="PKS_PP_betabranch"/>
    <property type="match status" value="2"/>
</dbReference>
<evidence type="ECO:0000256" key="8">
    <source>
        <dbReference type="PROSITE-ProRule" id="PRU01363"/>
    </source>
</evidence>
<dbReference type="KEGG" id="hoh:Hoch_0798"/>
<keyword evidence="3" id="KW-0597">Phosphoprotein</keyword>
<dbReference type="InterPro" id="IPR001242">
    <property type="entry name" value="Condensation_dom"/>
</dbReference>
<feature type="domain" description="Ketosynthase family 3 (KS3)" evidence="11">
    <location>
        <begin position="1021"/>
        <end position="1446"/>
    </location>
</feature>
<dbReference type="PROSITE" id="PS52019">
    <property type="entry name" value="PKS_MFAS_DH"/>
    <property type="match status" value="2"/>
</dbReference>
<dbReference type="Gene3D" id="1.10.1200.10">
    <property type="entry name" value="ACP-like"/>
    <property type="match status" value="3"/>
</dbReference>
<comment type="function">
    <text evidence="7">Involved in production of the polyketide antibiotic thailandamide.</text>
</comment>
<keyword evidence="4" id="KW-0808">Transferase</keyword>
<dbReference type="GO" id="GO:0006633">
    <property type="term" value="P:fatty acid biosynthetic process"/>
    <property type="evidence" value="ECO:0007669"/>
    <property type="project" value="InterPro"/>
</dbReference>
<feature type="active site" description="Proton donor; for dehydratase activity" evidence="8">
    <location>
        <position position="3333"/>
    </location>
</feature>
<comment type="cofactor">
    <cofactor evidence="1">
        <name>pantetheine 4'-phosphate</name>
        <dbReference type="ChEBI" id="CHEBI:47942"/>
    </cofactor>
</comment>
<evidence type="ECO:0000256" key="4">
    <source>
        <dbReference type="ARBA" id="ARBA00022679"/>
    </source>
</evidence>
<dbReference type="GO" id="GO:0004315">
    <property type="term" value="F:3-oxoacyl-[acyl-carrier-protein] synthase activity"/>
    <property type="evidence" value="ECO:0007669"/>
    <property type="project" value="InterPro"/>
</dbReference>
<dbReference type="Gene3D" id="3.30.559.30">
    <property type="entry name" value="Nonribosomal peptide synthetase, condensation domain"/>
    <property type="match status" value="1"/>
</dbReference>
<feature type="active site" description="Proton donor; for dehydratase activity" evidence="8">
    <location>
        <position position="1671"/>
    </location>
</feature>
<feature type="domain" description="PKS/mFAS DH" evidence="12">
    <location>
        <begin position="1483"/>
        <end position="1746"/>
    </location>
</feature>
<feature type="domain" description="Carrier" evidence="10">
    <location>
        <begin position="937"/>
        <end position="1011"/>
    </location>
</feature>
<dbReference type="InterPro" id="IPR032821">
    <property type="entry name" value="PKS_assoc"/>
</dbReference>
<dbReference type="STRING" id="502025.Hoch_0798"/>
<feature type="domain" description="Carrier" evidence="10">
    <location>
        <begin position="2171"/>
        <end position="2246"/>
    </location>
</feature>
<dbReference type="NCBIfam" id="TIGR01733">
    <property type="entry name" value="AA-adenyl-dom"/>
    <property type="match status" value="1"/>
</dbReference>
<dbReference type="Pfam" id="PF02801">
    <property type="entry name" value="Ketoacyl-synt_C"/>
    <property type="match status" value="2"/>
</dbReference>
<dbReference type="eggNOG" id="COG1020">
    <property type="taxonomic scope" value="Bacteria"/>
</dbReference>
<dbReference type="SMART" id="SM00826">
    <property type="entry name" value="PKS_DH"/>
    <property type="match status" value="2"/>
</dbReference>
<evidence type="ECO:0000256" key="2">
    <source>
        <dbReference type="ARBA" id="ARBA00022450"/>
    </source>
</evidence>
<dbReference type="InterPro" id="IPR014043">
    <property type="entry name" value="Acyl_transferase_dom"/>
</dbReference>
<gene>
    <name evidence="14" type="primary">hlaA</name>
    <name evidence="13" type="ordered locus">Hoch_0798</name>
</gene>
<dbReference type="InterPro" id="IPR014030">
    <property type="entry name" value="Ketoacyl_synth_N"/>
</dbReference>
<dbReference type="InterPro" id="IPR009081">
    <property type="entry name" value="PP-bd_ACP"/>
</dbReference>
<dbReference type="SUPFAM" id="SSF53901">
    <property type="entry name" value="Thiolase-like"/>
    <property type="match status" value="2"/>
</dbReference>
<dbReference type="FunFam" id="3.40.366.10:FF:000002">
    <property type="entry name" value="Probable polyketide synthase 2"/>
    <property type="match status" value="1"/>
</dbReference>
<dbReference type="FunFam" id="3.40.47.10:FF:000019">
    <property type="entry name" value="Polyketide synthase type I"/>
    <property type="match status" value="2"/>
</dbReference>
<keyword evidence="2" id="KW-0596">Phosphopantetheine</keyword>
<dbReference type="GO" id="GO:0031177">
    <property type="term" value="F:phosphopantetheine binding"/>
    <property type="evidence" value="ECO:0007669"/>
    <property type="project" value="InterPro"/>
</dbReference>
<reference evidence="14" key="2">
    <citation type="journal article" date="2016" name="Molecules">
        <title>Isolation and Biosynthetic Analysis of Haliamide, a New PKS-NRPS Hybrid Metabolite from the Marine Myxobacterium Haliangium ochraceum.</title>
        <authorList>
            <person name="Sun Y."/>
            <person name="Tomura T."/>
            <person name="Sato J."/>
            <person name="Iizuka T."/>
            <person name="Fudou R."/>
            <person name="Ojika M."/>
        </authorList>
    </citation>
    <scope>NUCLEOTIDE SEQUENCE</scope>
    <source>
        <strain evidence="14">SMP-2</strain>
    </source>
</reference>
<keyword evidence="5" id="KW-0677">Repeat</keyword>
<dbReference type="SUPFAM" id="SSF51735">
    <property type="entry name" value="NAD(P)-binding Rossmann-fold domains"/>
    <property type="match status" value="4"/>
</dbReference>
<feature type="region of interest" description="N-terminal hotdog fold" evidence="8">
    <location>
        <begin position="1483"/>
        <end position="1605"/>
    </location>
</feature>
<dbReference type="InterPro" id="IPR020845">
    <property type="entry name" value="AMP-binding_CS"/>
</dbReference>
<dbReference type="SMART" id="SM00822">
    <property type="entry name" value="PKS_KR"/>
    <property type="match status" value="2"/>
</dbReference>
<dbReference type="SMART" id="SM00825">
    <property type="entry name" value="PKS_KS"/>
    <property type="match status" value="2"/>
</dbReference>
<evidence type="ECO:0000256" key="5">
    <source>
        <dbReference type="ARBA" id="ARBA00022737"/>
    </source>
</evidence>
<keyword evidence="15" id="KW-1185">Reference proteome</keyword>
<dbReference type="InterPro" id="IPR006162">
    <property type="entry name" value="Ppantetheine_attach_site"/>
</dbReference>
<dbReference type="InterPro" id="IPR001227">
    <property type="entry name" value="Ac_transferase_dom_sf"/>
</dbReference>
<dbReference type="Gene3D" id="3.40.47.10">
    <property type="match status" value="2"/>
</dbReference>
<dbReference type="Gene3D" id="3.40.50.12780">
    <property type="entry name" value="N-terminal domain of ligase-like"/>
    <property type="match status" value="1"/>
</dbReference>
<evidence type="ECO:0000256" key="3">
    <source>
        <dbReference type="ARBA" id="ARBA00022553"/>
    </source>
</evidence>
<dbReference type="SUPFAM" id="SSF55048">
    <property type="entry name" value="Probable ACP-binding domain of malonyl-CoA ACP transacylase"/>
    <property type="match status" value="1"/>
</dbReference>
<dbReference type="HOGENOM" id="CLU_223910_0_0_7"/>
<dbReference type="InterPro" id="IPR020841">
    <property type="entry name" value="PKS_Beta-ketoAc_synthase_dom"/>
</dbReference>
<evidence type="ECO:0000256" key="6">
    <source>
        <dbReference type="ARBA" id="ARBA00029443"/>
    </source>
</evidence>
<dbReference type="SUPFAM" id="SSF56801">
    <property type="entry name" value="Acetyl-CoA synthetase-like"/>
    <property type="match status" value="1"/>
</dbReference>
<dbReference type="eggNOG" id="COG0300">
    <property type="taxonomic scope" value="Bacteria"/>
</dbReference>
<evidence type="ECO:0000259" key="10">
    <source>
        <dbReference type="PROSITE" id="PS50075"/>
    </source>
</evidence>
<dbReference type="InterPro" id="IPR036291">
    <property type="entry name" value="NAD(P)-bd_dom_sf"/>
</dbReference>
<feature type="active site" description="Proton acceptor; for dehydratase activity" evidence="8">
    <location>
        <position position="3182"/>
    </location>
</feature>
<dbReference type="GO" id="GO:0004312">
    <property type="term" value="F:fatty acid synthase activity"/>
    <property type="evidence" value="ECO:0007669"/>
    <property type="project" value="TreeGrafter"/>
</dbReference>
<dbReference type="Gene3D" id="3.10.129.110">
    <property type="entry name" value="Polyketide synthase dehydratase"/>
    <property type="match status" value="2"/>
</dbReference>
<dbReference type="InterPro" id="IPR045851">
    <property type="entry name" value="AMP-bd_C_sf"/>
</dbReference>
<dbReference type="InterPro" id="IPR050091">
    <property type="entry name" value="PKS_NRPS_Biosynth_Enz"/>
</dbReference>
<dbReference type="InterPro" id="IPR016036">
    <property type="entry name" value="Malonyl_transacylase_ACP-bd"/>
</dbReference>
<dbReference type="CDD" id="cd05930">
    <property type="entry name" value="A_NRPS"/>
    <property type="match status" value="1"/>
</dbReference>
<dbReference type="PANTHER" id="PTHR43775">
    <property type="entry name" value="FATTY ACID SYNTHASE"/>
    <property type="match status" value="1"/>
</dbReference>
<dbReference type="InterPro" id="IPR014031">
    <property type="entry name" value="Ketoacyl_synth_C"/>
</dbReference>
<dbReference type="PROSITE" id="PS00012">
    <property type="entry name" value="PHOSPHOPANTETHEINE"/>
    <property type="match status" value="2"/>
</dbReference>
<dbReference type="Pfam" id="PF00698">
    <property type="entry name" value="Acyl_transf_1"/>
    <property type="match status" value="1"/>
</dbReference>
<dbReference type="Pfam" id="PF00668">
    <property type="entry name" value="Condensation"/>
    <property type="match status" value="1"/>
</dbReference>
<dbReference type="Gene3D" id="3.30.70.3290">
    <property type="match status" value="1"/>
</dbReference>
<dbReference type="Pfam" id="PF00501">
    <property type="entry name" value="AMP-binding"/>
    <property type="match status" value="1"/>
</dbReference>
<dbReference type="InterPro" id="IPR020806">
    <property type="entry name" value="PKS_PP-bd"/>
</dbReference>
<evidence type="ECO:0000256" key="9">
    <source>
        <dbReference type="SAM" id="MobiDB-lite"/>
    </source>
</evidence>
<dbReference type="SUPFAM" id="SSF47336">
    <property type="entry name" value="ACP-like"/>
    <property type="match status" value="3"/>
</dbReference>
<dbReference type="Proteomes" id="UP000001880">
    <property type="component" value="Chromosome"/>
</dbReference>
<dbReference type="PROSITE" id="PS00455">
    <property type="entry name" value="AMP_BINDING"/>
    <property type="match status" value="1"/>
</dbReference>
<feature type="region of interest" description="N-terminal hotdog fold" evidence="8">
    <location>
        <begin position="3149"/>
        <end position="3263"/>
    </location>
</feature>
<dbReference type="InterPro" id="IPR000873">
    <property type="entry name" value="AMP-dep_synth/lig_dom"/>
</dbReference>
<dbReference type="Gene3D" id="3.40.366.10">
    <property type="entry name" value="Malonyl-Coenzyme A Acyl Carrier Protein, domain 2"/>
    <property type="match status" value="1"/>
</dbReference>
<dbReference type="InterPro" id="IPR036736">
    <property type="entry name" value="ACP-like_sf"/>
</dbReference>
<dbReference type="PROSITE" id="PS50075">
    <property type="entry name" value="CARRIER"/>
    <property type="match status" value="3"/>
</dbReference>
<feature type="domain" description="Ketosynthase family 3 (KS3)" evidence="11">
    <location>
        <begin position="2264"/>
        <end position="2689"/>
    </location>
</feature>
<dbReference type="PROSITE" id="PS52004">
    <property type="entry name" value="KS3_2"/>
    <property type="match status" value="2"/>
</dbReference>
<dbReference type="Pfam" id="PF13193">
    <property type="entry name" value="AMP-binding_C"/>
    <property type="match status" value="1"/>
</dbReference>
<dbReference type="InterPro" id="IPR023213">
    <property type="entry name" value="CAT-like_dom_sf"/>
</dbReference>
<dbReference type="Pfam" id="PF16197">
    <property type="entry name" value="KAsynt_C_assoc"/>
    <property type="match status" value="2"/>
</dbReference>
<evidence type="ECO:0000256" key="1">
    <source>
        <dbReference type="ARBA" id="ARBA00001957"/>
    </source>
</evidence>
<dbReference type="InterPro" id="IPR018201">
    <property type="entry name" value="Ketoacyl_synth_AS"/>
</dbReference>
<dbReference type="RefSeq" id="WP_012826037.1">
    <property type="nucleotide sequence ID" value="NC_013440.1"/>
</dbReference>
<dbReference type="CDD" id="cd00833">
    <property type="entry name" value="PKS"/>
    <property type="match status" value="2"/>
</dbReference>
<dbReference type="PROSITE" id="PS00606">
    <property type="entry name" value="KS3_1"/>
    <property type="match status" value="1"/>
</dbReference>
<evidence type="ECO:0000259" key="12">
    <source>
        <dbReference type="PROSITE" id="PS52019"/>
    </source>
</evidence>
<comment type="similarity">
    <text evidence="6">In the C-terminal section; belongs to the NRP synthetase family.</text>
</comment>
<dbReference type="EMBL" id="CP001804">
    <property type="protein sequence ID" value="ACY13414.1"/>
    <property type="molecule type" value="Genomic_DNA"/>
</dbReference>
<dbReference type="InterPro" id="IPR025110">
    <property type="entry name" value="AMP-bd_C"/>
</dbReference>
<dbReference type="InterPro" id="IPR042104">
    <property type="entry name" value="PKS_dehydratase_sf"/>
</dbReference>
<dbReference type="SUPFAM" id="SSF52151">
    <property type="entry name" value="FabD/lysophospholipase-like"/>
    <property type="match status" value="1"/>
</dbReference>
<feature type="domain" description="Carrier" evidence="10">
    <location>
        <begin position="4054"/>
        <end position="4128"/>
    </location>
</feature>
<evidence type="ECO:0000313" key="15">
    <source>
        <dbReference type="Proteomes" id="UP000001880"/>
    </source>
</evidence>
<dbReference type="Gene3D" id="3.30.559.10">
    <property type="entry name" value="Chloramphenicol acetyltransferase-like domain"/>
    <property type="match status" value="1"/>
</dbReference>
<evidence type="ECO:0000256" key="7">
    <source>
        <dbReference type="ARBA" id="ARBA00054155"/>
    </source>
</evidence>
<dbReference type="InterPro" id="IPR049552">
    <property type="entry name" value="PKS_DH_N"/>
</dbReference>
<protein>
    <submittedName>
        <fullName evidence="13">Amino acid adenylation domain protein</fullName>
    </submittedName>
    <submittedName>
        <fullName evidence="14">Nonribosomal peptide synthase-polyketide synthase</fullName>
    </submittedName>
</protein>
<feature type="region of interest" description="C-terminal hotdog fold" evidence="8">
    <location>
        <begin position="1615"/>
        <end position="1746"/>
    </location>
</feature>
<dbReference type="SMART" id="SM00827">
    <property type="entry name" value="PKS_AT"/>
    <property type="match status" value="1"/>
</dbReference>
<accession>D0LN43</accession>
<dbReference type="PANTHER" id="PTHR43775:SF51">
    <property type="entry name" value="INACTIVE PHENOLPHTHIOCEROL SYNTHESIS POLYKETIDE SYNTHASE TYPE I PKS1-RELATED"/>
    <property type="match status" value="1"/>
</dbReference>
<dbReference type="OrthoDB" id="9778690at2"/>
<dbReference type="InterPro" id="IPR010071">
    <property type="entry name" value="AA_adenyl_dom"/>
</dbReference>
<dbReference type="eggNOG" id="COG3321">
    <property type="taxonomic scope" value="Bacteria"/>
</dbReference>
<feature type="domain" description="PKS/mFAS DH" evidence="12">
    <location>
        <begin position="3149"/>
        <end position="3417"/>
    </location>
</feature>